<dbReference type="AlphaFoldDB" id="A0A140L1S7"/>
<keyword evidence="3" id="KW-1185">Reference proteome</keyword>
<evidence type="ECO:0000313" key="2">
    <source>
        <dbReference type="EMBL" id="KXG74502.1"/>
    </source>
</evidence>
<feature type="chain" id="PRO_5007491484" evidence="1">
    <location>
        <begin position="25"/>
        <end position="210"/>
    </location>
</feature>
<evidence type="ECO:0000256" key="1">
    <source>
        <dbReference type="SAM" id="SignalP"/>
    </source>
</evidence>
<reference evidence="2 3" key="1">
    <citation type="submission" date="2015-12" db="EMBL/GenBank/DDBJ databases">
        <title>Draft genome sequence of the thermoanaerobe Thermotalea metallivorans, an isolate from the runoff channel of the Great Artesian Basin, Australia.</title>
        <authorList>
            <person name="Patel B.K."/>
        </authorList>
    </citation>
    <scope>NUCLEOTIDE SEQUENCE [LARGE SCALE GENOMIC DNA]</scope>
    <source>
        <strain evidence="2 3">B2-1</strain>
    </source>
</reference>
<gene>
    <name evidence="2" type="ORF">AN619_23230</name>
</gene>
<keyword evidence="1" id="KW-0732">Signal</keyword>
<dbReference type="OrthoDB" id="9829110at2"/>
<comment type="caution">
    <text evidence="2">The sequence shown here is derived from an EMBL/GenBank/DDBJ whole genome shotgun (WGS) entry which is preliminary data.</text>
</comment>
<dbReference type="Proteomes" id="UP000070456">
    <property type="component" value="Unassembled WGS sequence"/>
</dbReference>
<dbReference type="EMBL" id="LOEE01000052">
    <property type="protein sequence ID" value="KXG74502.1"/>
    <property type="molecule type" value="Genomic_DNA"/>
</dbReference>
<accession>A0A140L1S7</accession>
<sequence length="210" mass="23247">MKKFTNVLCLSLCFILLMGSFSFAADKKDSKLEDYNLRTIEASQVPAGITPIEVKDEAELIEVLDQIKSGEYTFGSTVEETTSLESESVIVPMSLDTKSVDLHAYVSNGLHSQNAYSTVTYNTAYNTIDSVSNLYSDITGYTVGVEYEHKSNFNNVSYSSDRKTATIKTGGHYTYYFLVDGVIKVSEENSVITYKYSVANGIHSISKSTF</sequence>
<feature type="signal peptide" evidence="1">
    <location>
        <begin position="1"/>
        <end position="24"/>
    </location>
</feature>
<dbReference type="RefSeq" id="WP_068557103.1">
    <property type="nucleotide sequence ID" value="NZ_LOEE01000052.1"/>
</dbReference>
<name>A0A140L1S7_9FIRM</name>
<organism evidence="2 3">
    <name type="scientific">Thermotalea metallivorans</name>
    <dbReference type="NCBI Taxonomy" id="520762"/>
    <lineage>
        <taxon>Bacteria</taxon>
        <taxon>Bacillati</taxon>
        <taxon>Bacillota</taxon>
        <taxon>Clostridia</taxon>
        <taxon>Peptostreptococcales</taxon>
        <taxon>Thermotaleaceae</taxon>
        <taxon>Thermotalea</taxon>
    </lineage>
</organism>
<evidence type="ECO:0000313" key="3">
    <source>
        <dbReference type="Proteomes" id="UP000070456"/>
    </source>
</evidence>
<proteinExistence type="predicted"/>
<protein>
    <submittedName>
        <fullName evidence="2">Uncharacterized protein</fullName>
    </submittedName>
</protein>